<keyword evidence="1" id="KW-1185">Reference proteome</keyword>
<dbReference type="WBParaSite" id="L893_g22909.t1">
    <property type="protein sequence ID" value="L893_g22909.t1"/>
    <property type="gene ID" value="L893_g22909"/>
</dbReference>
<sequence length="155" mass="17712">MGNTLSVIEVCTWIHTYKAFAQAFHHQNILPSPVHNLKFCICCTHLVMSHYLPYPSSAIYVLSASPLPTHKECFRIDYKFHSKEVVMGTYAMCIWRSSDAVNSLISFPEDRWLYQVHIALSRSIWFPSQPPLPPEGRAPYEPPTTTALQTLTLCK</sequence>
<dbReference type="AlphaFoldDB" id="A0A1I7Z530"/>
<accession>A0A1I7Z530</accession>
<name>A0A1I7Z530_9BILA</name>
<reference evidence="2" key="1">
    <citation type="submission" date="2016-11" db="UniProtKB">
        <authorList>
            <consortium name="WormBaseParasite"/>
        </authorList>
    </citation>
    <scope>IDENTIFICATION</scope>
</reference>
<evidence type="ECO:0000313" key="1">
    <source>
        <dbReference type="Proteomes" id="UP000095287"/>
    </source>
</evidence>
<protein>
    <submittedName>
        <fullName evidence="2">Neur_chan_LBD domain-containing protein</fullName>
    </submittedName>
</protein>
<dbReference type="Proteomes" id="UP000095287">
    <property type="component" value="Unplaced"/>
</dbReference>
<organism evidence="1 2">
    <name type="scientific">Steinernema glaseri</name>
    <dbReference type="NCBI Taxonomy" id="37863"/>
    <lineage>
        <taxon>Eukaryota</taxon>
        <taxon>Metazoa</taxon>
        <taxon>Ecdysozoa</taxon>
        <taxon>Nematoda</taxon>
        <taxon>Chromadorea</taxon>
        <taxon>Rhabditida</taxon>
        <taxon>Tylenchina</taxon>
        <taxon>Panagrolaimomorpha</taxon>
        <taxon>Strongyloidoidea</taxon>
        <taxon>Steinernematidae</taxon>
        <taxon>Steinernema</taxon>
    </lineage>
</organism>
<proteinExistence type="predicted"/>
<evidence type="ECO:0000313" key="2">
    <source>
        <dbReference type="WBParaSite" id="L893_g22909.t1"/>
    </source>
</evidence>